<evidence type="ECO:0000256" key="1">
    <source>
        <dbReference type="ARBA" id="ARBA00022801"/>
    </source>
</evidence>
<protein>
    <submittedName>
        <fullName evidence="2">Uncharacterized protein</fullName>
    </submittedName>
</protein>
<dbReference type="PANTHER" id="PTHR45648:SF59">
    <property type="entry name" value="GDSL ESTERASE_LIPASE"/>
    <property type="match status" value="1"/>
</dbReference>
<name>A0A0A9B179_ARUDO</name>
<dbReference type="AlphaFoldDB" id="A0A0A9B179"/>
<sequence length="166" mass="17964">MGARRVAILDVPPIGCTPGSRAPMSNGGCNDAANSIVRSFNSFLRLEVATAVTTSMPGMKYSIGSTYNVLSDLMANPLVAGLKEVRKACCGAGILNAEVMCSQPNTTFCFERDEYMFWDMLHGTQATYERGVLAIFYGSQKYANPINFAALVPNKNYTMTPGVYSM</sequence>
<accession>A0A0A9B179</accession>
<keyword evidence="1" id="KW-0378">Hydrolase</keyword>
<dbReference type="InterPro" id="IPR051058">
    <property type="entry name" value="GDSL_Est/Lipase"/>
</dbReference>
<organism evidence="2">
    <name type="scientific">Arundo donax</name>
    <name type="common">Giant reed</name>
    <name type="synonym">Donax arundinaceus</name>
    <dbReference type="NCBI Taxonomy" id="35708"/>
    <lineage>
        <taxon>Eukaryota</taxon>
        <taxon>Viridiplantae</taxon>
        <taxon>Streptophyta</taxon>
        <taxon>Embryophyta</taxon>
        <taxon>Tracheophyta</taxon>
        <taxon>Spermatophyta</taxon>
        <taxon>Magnoliopsida</taxon>
        <taxon>Liliopsida</taxon>
        <taxon>Poales</taxon>
        <taxon>Poaceae</taxon>
        <taxon>PACMAD clade</taxon>
        <taxon>Arundinoideae</taxon>
        <taxon>Arundineae</taxon>
        <taxon>Arundo</taxon>
    </lineage>
</organism>
<reference evidence="2" key="2">
    <citation type="journal article" date="2015" name="Data Brief">
        <title>Shoot transcriptome of the giant reed, Arundo donax.</title>
        <authorList>
            <person name="Barrero R.A."/>
            <person name="Guerrero F.D."/>
            <person name="Moolhuijzen P."/>
            <person name="Goolsby J.A."/>
            <person name="Tidwell J."/>
            <person name="Bellgard S.E."/>
            <person name="Bellgard M.I."/>
        </authorList>
    </citation>
    <scope>NUCLEOTIDE SEQUENCE</scope>
    <source>
        <tissue evidence="2">Shoot tissue taken approximately 20 cm above the soil surface</tissue>
    </source>
</reference>
<proteinExistence type="predicted"/>
<dbReference type="GO" id="GO:0016787">
    <property type="term" value="F:hydrolase activity"/>
    <property type="evidence" value="ECO:0007669"/>
    <property type="project" value="UniProtKB-KW"/>
</dbReference>
<reference evidence="2" key="1">
    <citation type="submission" date="2014-09" db="EMBL/GenBank/DDBJ databases">
        <authorList>
            <person name="Magalhaes I.L.F."/>
            <person name="Oliveira U."/>
            <person name="Santos F.R."/>
            <person name="Vidigal T.H.D.A."/>
            <person name="Brescovit A.D."/>
            <person name="Santos A.J."/>
        </authorList>
    </citation>
    <scope>NUCLEOTIDE SEQUENCE</scope>
    <source>
        <tissue evidence="2">Shoot tissue taken approximately 20 cm above the soil surface</tissue>
    </source>
</reference>
<dbReference type="Gene3D" id="3.40.50.1110">
    <property type="entry name" value="SGNH hydrolase"/>
    <property type="match status" value="1"/>
</dbReference>
<dbReference type="InterPro" id="IPR036514">
    <property type="entry name" value="SGNH_hydro_sf"/>
</dbReference>
<evidence type="ECO:0000313" key="2">
    <source>
        <dbReference type="EMBL" id="JAD54940.1"/>
    </source>
</evidence>
<dbReference type="EMBL" id="GBRH01242955">
    <property type="protein sequence ID" value="JAD54940.1"/>
    <property type="molecule type" value="Transcribed_RNA"/>
</dbReference>
<dbReference type="PANTHER" id="PTHR45648">
    <property type="entry name" value="GDSL LIPASE/ACYLHYDROLASE FAMILY PROTEIN (AFU_ORTHOLOGUE AFUA_4G14700)"/>
    <property type="match status" value="1"/>
</dbReference>